<dbReference type="Gene3D" id="3.40.1830.10">
    <property type="entry name" value="Thermophilic metalloprotease (M29)"/>
    <property type="match status" value="1"/>
</dbReference>
<evidence type="ECO:0000256" key="9">
    <source>
        <dbReference type="ARBA" id="ARBA00023049"/>
    </source>
</evidence>
<organism evidence="10 11">
    <name type="scientific">Streptococcus parauberis</name>
    <dbReference type="NCBI Taxonomy" id="1348"/>
    <lineage>
        <taxon>Bacteria</taxon>
        <taxon>Bacillati</taxon>
        <taxon>Bacillota</taxon>
        <taxon>Bacilli</taxon>
        <taxon>Lactobacillales</taxon>
        <taxon>Streptococcaceae</taxon>
        <taxon>Streptococcus</taxon>
    </lineage>
</organism>
<dbReference type="OrthoDB" id="9803993at2"/>
<dbReference type="PANTHER" id="PTHR34448:SF3">
    <property type="entry name" value="AMINOPEPTIDASE AMPS"/>
    <property type="match status" value="1"/>
</dbReference>
<name>A0A0E2UEX3_9STRE</name>
<comment type="caution">
    <text evidence="10">The sequence shown here is derived from an EMBL/GenBank/DDBJ whole genome shotgun (WGS) entry which is preliminary data.</text>
</comment>
<comment type="cofactor">
    <cofactor evidence="3">
        <name>Zn(2+)</name>
        <dbReference type="ChEBI" id="CHEBI:29105"/>
    </cofactor>
</comment>
<evidence type="ECO:0000313" key="11">
    <source>
        <dbReference type="Proteomes" id="UP000217465"/>
    </source>
</evidence>
<dbReference type="GO" id="GO:0046872">
    <property type="term" value="F:metal ion binding"/>
    <property type="evidence" value="ECO:0007669"/>
    <property type="project" value="UniProtKB-KW"/>
</dbReference>
<comment type="cofactor">
    <cofactor evidence="2">
        <name>Mg(2+)</name>
        <dbReference type="ChEBI" id="CHEBI:18420"/>
    </cofactor>
</comment>
<dbReference type="GO" id="GO:0006508">
    <property type="term" value="P:proteolysis"/>
    <property type="evidence" value="ECO:0007669"/>
    <property type="project" value="UniProtKB-KW"/>
</dbReference>
<dbReference type="InterPro" id="IPR052170">
    <property type="entry name" value="M29_Exopeptidase"/>
</dbReference>
<evidence type="ECO:0000256" key="5">
    <source>
        <dbReference type="ARBA" id="ARBA00022438"/>
    </source>
</evidence>
<dbReference type="SUPFAM" id="SSF144052">
    <property type="entry name" value="Thermophilic metalloprotease-like"/>
    <property type="match status" value="1"/>
</dbReference>
<dbReference type="Proteomes" id="UP000217465">
    <property type="component" value="Unassembled WGS sequence"/>
</dbReference>
<evidence type="ECO:0000256" key="3">
    <source>
        <dbReference type="ARBA" id="ARBA00001947"/>
    </source>
</evidence>
<dbReference type="STRING" id="936154.STP_1014"/>
<sequence length="413" mass="45760">MVLPNFQTNLEKYANLLINKGVNVQKGHTLLIAISVEHHVFARMLTKKAYEAGAAEVFVDYIDDTITREKLINADYERLVNVPDFVVEKSNYLLGKNTSRLFVRSSDPNAFSGVDSERLSASTKATAIALEKQRAASQANKFSWNLVSASSPEWAKMVFPDLATEEEQVDALWDAIFKMNRIYEEDPIKAWDLHQEKLVAKATILNDYQFDALHYMAPGTDLTLGMPENHLWEAAGSVNAQGEEFIANMPTEEVFSAPDYRRADGYVSSTKPLSYAGVVIEDMKFTFKDGQIVDVTAKKGEETIKRLVEENDGARALGEVALVPHKTPISLSGLTFFNTLFDENASNHLAIGAAYAFSLKGGTEMNNEELKAAGLNRSTAHVDFMIGSEKMDIDGITKDGQVIPIFRGGEWAI</sequence>
<proteinExistence type="inferred from homology"/>
<dbReference type="eggNOG" id="COG2309">
    <property type="taxonomic scope" value="Bacteria"/>
</dbReference>
<evidence type="ECO:0000256" key="6">
    <source>
        <dbReference type="ARBA" id="ARBA00022670"/>
    </source>
</evidence>
<reference evidence="10 11" key="1">
    <citation type="submission" date="2016-06" db="EMBL/GenBank/DDBJ databases">
        <authorList>
            <person name="Haines A.N."/>
            <person name="Council K.R."/>
        </authorList>
    </citation>
    <scope>NUCLEOTIDE SEQUENCE [LARGE SCALE GENOMIC DNA]</scope>
    <source>
        <strain evidence="10 11">SP158-29</strain>
    </source>
</reference>
<dbReference type="GO" id="GO:0004177">
    <property type="term" value="F:aminopeptidase activity"/>
    <property type="evidence" value="ECO:0007669"/>
    <property type="project" value="UniProtKB-KW"/>
</dbReference>
<keyword evidence="9" id="KW-0482">Metalloprotease</keyword>
<dbReference type="GO" id="GO:0008237">
    <property type="term" value="F:metallopeptidase activity"/>
    <property type="evidence" value="ECO:0007669"/>
    <property type="project" value="UniProtKB-KW"/>
</dbReference>
<keyword evidence="6" id="KW-0645">Protease</keyword>
<dbReference type="PANTHER" id="PTHR34448">
    <property type="entry name" value="AMINOPEPTIDASE"/>
    <property type="match status" value="1"/>
</dbReference>
<comment type="cofactor">
    <cofactor evidence="1">
        <name>Co(2+)</name>
        <dbReference type="ChEBI" id="CHEBI:48828"/>
    </cofactor>
</comment>
<comment type="similarity">
    <text evidence="4">Belongs to the peptidase M29 family.</text>
</comment>
<keyword evidence="5 10" id="KW-0031">Aminopeptidase</keyword>
<dbReference type="AlphaFoldDB" id="A0A0E2UEX3"/>
<keyword evidence="8" id="KW-0378">Hydrolase</keyword>
<evidence type="ECO:0000256" key="1">
    <source>
        <dbReference type="ARBA" id="ARBA00001941"/>
    </source>
</evidence>
<dbReference type="InterPro" id="IPR035097">
    <property type="entry name" value="M29_N-terminal"/>
</dbReference>
<dbReference type="GeneID" id="61420543"/>
<dbReference type="InterPro" id="IPR000787">
    <property type="entry name" value="Peptidase_M29"/>
</dbReference>
<evidence type="ECO:0000313" key="10">
    <source>
        <dbReference type="EMBL" id="PCH12623.1"/>
    </source>
</evidence>
<evidence type="ECO:0000256" key="2">
    <source>
        <dbReference type="ARBA" id="ARBA00001946"/>
    </source>
</evidence>
<evidence type="ECO:0000256" key="7">
    <source>
        <dbReference type="ARBA" id="ARBA00022723"/>
    </source>
</evidence>
<accession>A0A0E2UEX3</accession>
<dbReference type="PRINTS" id="PR00919">
    <property type="entry name" value="THERMOPTASE"/>
</dbReference>
<dbReference type="RefSeq" id="WP_003104768.1">
    <property type="nucleotide sequence ID" value="NZ_BAWT01000005.1"/>
</dbReference>
<keyword evidence="7" id="KW-0479">Metal-binding</keyword>
<evidence type="ECO:0000256" key="8">
    <source>
        <dbReference type="ARBA" id="ARBA00022801"/>
    </source>
</evidence>
<gene>
    <name evidence="10" type="primary">pepS</name>
    <name evidence="10" type="ORF">A9Y57_01342</name>
</gene>
<protein>
    <submittedName>
        <fullName evidence="10">Aminopeptidase PepS</fullName>
    </submittedName>
</protein>
<dbReference type="EMBL" id="NSGR01000008">
    <property type="protein sequence ID" value="PCH12623.1"/>
    <property type="molecule type" value="Genomic_DNA"/>
</dbReference>
<dbReference type="Pfam" id="PF02073">
    <property type="entry name" value="Peptidase_M29"/>
    <property type="match status" value="1"/>
</dbReference>
<evidence type="ECO:0000256" key="4">
    <source>
        <dbReference type="ARBA" id="ARBA00008236"/>
    </source>
</evidence>